<dbReference type="AlphaFoldDB" id="A0A2K8SKE6"/>
<dbReference type="Proteomes" id="UP000232003">
    <property type="component" value="Chromosome"/>
</dbReference>
<reference evidence="1 2" key="1">
    <citation type="submission" date="2017-11" db="EMBL/GenBank/DDBJ databases">
        <title>Complete genome of a free-living desiccation-tolerant cyanobacterium and its photosynthetic adaptation to extreme terrestrial habitat.</title>
        <authorList>
            <person name="Shang J."/>
        </authorList>
    </citation>
    <scope>NUCLEOTIDE SEQUENCE [LARGE SCALE GENOMIC DNA]</scope>
    <source>
        <strain evidence="1 2">CCNUN1</strain>
    </source>
</reference>
<accession>A0A2K8SKE6</accession>
<name>A0A2K8SKE6_9NOSO</name>
<organism evidence="1 2">
    <name type="scientific">Nostoc flagelliforme CCNUN1</name>
    <dbReference type="NCBI Taxonomy" id="2038116"/>
    <lineage>
        <taxon>Bacteria</taxon>
        <taxon>Bacillati</taxon>
        <taxon>Cyanobacteriota</taxon>
        <taxon>Cyanophyceae</taxon>
        <taxon>Nostocales</taxon>
        <taxon>Nostocaceae</taxon>
        <taxon>Nostoc</taxon>
    </lineage>
</organism>
<gene>
    <name evidence="1" type="ORF">COO91_01780</name>
</gene>
<dbReference type="KEGG" id="nfl:COO91_01780"/>
<proteinExistence type="predicted"/>
<protein>
    <submittedName>
        <fullName evidence="1">Uncharacterized protein</fullName>
    </submittedName>
</protein>
<evidence type="ECO:0000313" key="2">
    <source>
        <dbReference type="Proteomes" id="UP000232003"/>
    </source>
</evidence>
<keyword evidence="2" id="KW-1185">Reference proteome</keyword>
<sequence>MQSHFFCPKYYRSLVVRSLICWQAKIGSDEKISLTNRLVA</sequence>
<dbReference type="EMBL" id="CP024785">
    <property type="protein sequence ID" value="AUB35887.1"/>
    <property type="molecule type" value="Genomic_DNA"/>
</dbReference>
<evidence type="ECO:0000313" key="1">
    <source>
        <dbReference type="EMBL" id="AUB35887.1"/>
    </source>
</evidence>